<dbReference type="GO" id="GO:0008168">
    <property type="term" value="F:methyltransferase activity"/>
    <property type="evidence" value="ECO:0007669"/>
    <property type="project" value="UniProtKB-KW"/>
</dbReference>
<dbReference type="Proteomes" id="UP001301769">
    <property type="component" value="Unassembled WGS sequence"/>
</dbReference>
<dbReference type="PANTHER" id="PTHR43317">
    <property type="entry name" value="THERMOSPERMINE SYNTHASE ACAULIS5"/>
    <property type="match status" value="1"/>
</dbReference>
<proteinExistence type="predicted"/>
<gene>
    <name evidence="4" type="ORF">QBC37DRAFT_479942</name>
</gene>
<dbReference type="FunFam" id="3.40.50.150:FF:000288">
    <property type="entry name" value="Spermine/spermidine synthase, putative"/>
    <property type="match status" value="1"/>
</dbReference>
<sequence>MSQRSSKKGAGGASRKHQTSAPPKTPDPNSPESFEQELKDLAAKAKEDTWAKHFTAQFTLYFNSIFLLSLAAAYSVVSQSALSPVYGSIPSARWHNYVTMAACFVGWSSNVPLYRALPFNSPSHLLPVIALWIPTVQFFLFKLSGTFTAWYGPTITEGLTYFPLMTITAACVATYTEQIDLSRLPLPKFIKDATPGLGSLAFFLFAESMFRKMLSIQVGESFVKTRMGAEIGLALPYAFAAPSKLLLWTVPALVHTALWNTHVQTPMALASLNSTLAANQWAILDRKESLTGYISVVESLEQGFRVLRCDHSLLGGEWVKIQAMSQFKDNVVGETIYGVFAMLEAVRLVKVPEPIRDGEAKALVIGMGVGTTPAALVAHGIDTTVVEIDPVVSEFAAKYFKLPKTVKTVIEDAVTYTDTLSSTDEGKETFDYIIHDVFTGGAEPIPLFTLEFLQTLEALLKPGGVIAINYAGDFSLPPPTVIIRTIRTVFPTCRIFREHEKPSPSSEKTKEADFDNIVIFCTKLTPDLLPQIEFRNPTERDYLNSPARRGFLVPKHEVFDADLGLAAPEGKKEDWGILTANDTDKLARWHEESALGHWAIMRVVLPPVVWENW</sequence>
<keyword evidence="5" id="KW-1185">Reference proteome</keyword>
<reference evidence="4" key="2">
    <citation type="submission" date="2023-05" db="EMBL/GenBank/DDBJ databases">
        <authorList>
            <consortium name="Lawrence Berkeley National Laboratory"/>
            <person name="Steindorff A."/>
            <person name="Hensen N."/>
            <person name="Bonometti L."/>
            <person name="Westerberg I."/>
            <person name="Brannstrom I.O."/>
            <person name="Guillou S."/>
            <person name="Cros-Aarteil S."/>
            <person name="Calhoun S."/>
            <person name="Haridas S."/>
            <person name="Kuo A."/>
            <person name="Mondo S."/>
            <person name="Pangilinan J."/>
            <person name="Riley R."/>
            <person name="Labutti K."/>
            <person name="Andreopoulos B."/>
            <person name="Lipzen A."/>
            <person name="Chen C."/>
            <person name="Yanf M."/>
            <person name="Daum C."/>
            <person name="Ng V."/>
            <person name="Clum A."/>
            <person name="Ohm R."/>
            <person name="Martin F."/>
            <person name="Silar P."/>
            <person name="Natvig D."/>
            <person name="Lalanne C."/>
            <person name="Gautier V."/>
            <person name="Ament-Velasquez S.L."/>
            <person name="Kruys A."/>
            <person name="Hutchinson M.I."/>
            <person name="Powell A.J."/>
            <person name="Barry K."/>
            <person name="Miller A.N."/>
            <person name="Grigoriev I.V."/>
            <person name="Debuchy R."/>
            <person name="Gladieux P."/>
            <person name="Thoren M.H."/>
            <person name="Johannesson H."/>
        </authorList>
    </citation>
    <scope>NUCLEOTIDE SEQUENCE</scope>
    <source>
        <strain evidence="4">PSN293</strain>
    </source>
</reference>
<dbReference type="GO" id="GO:0006596">
    <property type="term" value="P:polyamine biosynthetic process"/>
    <property type="evidence" value="ECO:0007669"/>
    <property type="project" value="UniProtKB-KW"/>
</dbReference>
<name>A0AAN7B957_9PEZI</name>
<feature type="transmembrane region" description="Helical" evidence="3">
    <location>
        <begin position="97"/>
        <end position="117"/>
    </location>
</feature>
<reference evidence="4" key="1">
    <citation type="journal article" date="2023" name="Mol. Phylogenet. Evol.">
        <title>Genome-scale phylogeny and comparative genomics of the fungal order Sordariales.</title>
        <authorList>
            <person name="Hensen N."/>
            <person name="Bonometti L."/>
            <person name="Westerberg I."/>
            <person name="Brannstrom I.O."/>
            <person name="Guillou S."/>
            <person name="Cros-Aarteil S."/>
            <person name="Calhoun S."/>
            <person name="Haridas S."/>
            <person name="Kuo A."/>
            <person name="Mondo S."/>
            <person name="Pangilinan J."/>
            <person name="Riley R."/>
            <person name="LaButti K."/>
            <person name="Andreopoulos B."/>
            <person name="Lipzen A."/>
            <person name="Chen C."/>
            <person name="Yan M."/>
            <person name="Daum C."/>
            <person name="Ng V."/>
            <person name="Clum A."/>
            <person name="Steindorff A."/>
            <person name="Ohm R.A."/>
            <person name="Martin F."/>
            <person name="Silar P."/>
            <person name="Natvig D.O."/>
            <person name="Lalanne C."/>
            <person name="Gautier V."/>
            <person name="Ament-Velasquez S.L."/>
            <person name="Kruys A."/>
            <person name="Hutchinson M.I."/>
            <person name="Powell A.J."/>
            <person name="Barry K."/>
            <person name="Miller A.N."/>
            <person name="Grigoriev I.V."/>
            <person name="Debuchy R."/>
            <person name="Gladieux P."/>
            <person name="Hiltunen Thoren M."/>
            <person name="Johannesson H."/>
        </authorList>
    </citation>
    <scope>NUCLEOTIDE SEQUENCE</scope>
    <source>
        <strain evidence="4">PSN293</strain>
    </source>
</reference>
<feature type="transmembrane region" description="Helical" evidence="3">
    <location>
        <begin position="129"/>
        <end position="152"/>
    </location>
</feature>
<evidence type="ECO:0000256" key="3">
    <source>
        <dbReference type="SAM" id="Phobius"/>
    </source>
</evidence>
<evidence type="ECO:0000256" key="1">
    <source>
        <dbReference type="ARBA" id="ARBA00023115"/>
    </source>
</evidence>
<comment type="caution">
    <text evidence="4">The sequence shown here is derived from an EMBL/GenBank/DDBJ whole genome shotgun (WGS) entry which is preliminary data.</text>
</comment>
<feature type="region of interest" description="Disordered" evidence="2">
    <location>
        <begin position="1"/>
        <end position="35"/>
    </location>
</feature>
<dbReference type="GO" id="GO:0032259">
    <property type="term" value="P:methylation"/>
    <property type="evidence" value="ECO:0007669"/>
    <property type="project" value="UniProtKB-KW"/>
</dbReference>
<keyword evidence="4" id="KW-0489">Methyltransferase</keyword>
<dbReference type="CDD" id="cd02440">
    <property type="entry name" value="AdoMet_MTases"/>
    <property type="match status" value="1"/>
</dbReference>
<keyword evidence="3" id="KW-0812">Transmembrane</keyword>
<keyword evidence="1" id="KW-0620">Polyamine biosynthesis</keyword>
<keyword evidence="4" id="KW-0808">Transferase</keyword>
<dbReference type="Pfam" id="PF01564">
    <property type="entry name" value="Spermine_synth"/>
    <property type="match status" value="1"/>
</dbReference>
<keyword evidence="3" id="KW-0472">Membrane</keyword>
<accession>A0AAN7B957</accession>
<organism evidence="4 5">
    <name type="scientific">Rhypophila decipiens</name>
    <dbReference type="NCBI Taxonomy" id="261697"/>
    <lineage>
        <taxon>Eukaryota</taxon>
        <taxon>Fungi</taxon>
        <taxon>Dikarya</taxon>
        <taxon>Ascomycota</taxon>
        <taxon>Pezizomycotina</taxon>
        <taxon>Sordariomycetes</taxon>
        <taxon>Sordariomycetidae</taxon>
        <taxon>Sordariales</taxon>
        <taxon>Naviculisporaceae</taxon>
        <taxon>Rhypophila</taxon>
    </lineage>
</organism>
<protein>
    <submittedName>
        <fullName evidence="4">S-adenosyl-L-methionine-dependent methyltransferase</fullName>
    </submittedName>
</protein>
<feature type="transmembrane region" description="Helical" evidence="3">
    <location>
        <begin position="58"/>
        <end position="77"/>
    </location>
</feature>
<dbReference type="Gene3D" id="3.40.50.150">
    <property type="entry name" value="Vaccinia Virus protein VP39"/>
    <property type="match status" value="1"/>
</dbReference>
<dbReference type="AlphaFoldDB" id="A0AAN7B957"/>
<dbReference type="InterPro" id="IPR029063">
    <property type="entry name" value="SAM-dependent_MTases_sf"/>
</dbReference>
<evidence type="ECO:0000313" key="5">
    <source>
        <dbReference type="Proteomes" id="UP001301769"/>
    </source>
</evidence>
<keyword evidence="3" id="KW-1133">Transmembrane helix</keyword>
<evidence type="ECO:0000313" key="4">
    <source>
        <dbReference type="EMBL" id="KAK4217266.1"/>
    </source>
</evidence>
<dbReference type="EMBL" id="MU858061">
    <property type="protein sequence ID" value="KAK4217266.1"/>
    <property type="molecule type" value="Genomic_DNA"/>
</dbReference>
<dbReference type="SUPFAM" id="SSF53335">
    <property type="entry name" value="S-adenosyl-L-methionine-dependent methyltransferases"/>
    <property type="match status" value="1"/>
</dbReference>
<evidence type="ECO:0000256" key="2">
    <source>
        <dbReference type="SAM" id="MobiDB-lite"/>
    </source>
</evidence>
<dbReference type="PANTHER" id="PTHR43317:SF1">
    <property type="entry name" value="THERMOSPERMINE SYNTHASE ACAULIS5"/>
    <property type="match status" value="1"/>
</dbReference>
<dbReference type="NCBIfam" id="NF037959">
    <property type="entry name" value="MFS_SpdSyn"/>
    <property type="match status" value="1"/>
</dbReference>